<sequence>MPFKSALLFICLFFYSLYSESQTRVWIDEIGDTVEQYEFLNRWRDKYYSLSRWDSIGKDNIRYCTLQSKLYLKGYFDYNLVKSELEKIIPFTIDSNSVIIIKYYFKDDLCSPKFDNHWSSGEINRRKSFNRRNKSTQKGLQ</sequence>
<comment type="caution">
    <text evidence="1">The sequence shown here is derived from an EMBL/GenBank/DDBJ whole genome shotgun (WGS) entry which is preliminary data.</text>
</comment>
<proteinExistence type="predicted"/>
<dbReference type="EMBL" id="JAGEVF010000002">
    <property type="protein sequence ID" value="MBO3115742.1"/>
    <property type="molecule type" value="Genomic_DNA"/>
</dbReference>
<keyword evidence="2" id="KW-1185">Reference proteome</keyword>
<gene>
    <name evidence="1" type="ORF">J4050_03235</name>
</gene>
<name>A0ABS3SZ20_9FLAO</name>
<accession>A0ABS3SZ20</accession>
<evidence type="ECO:0000313" key="2">
    <source>
        <dbReference type="Proteomes" id="UP000676776"/>
    </source>
</evidence>
<reference evidence="1 2" key="1">
    <citation type="submission" date="2021-03" db="EMBL/GenBank/DDBJ databases">
        <title>Winogradskyella sp. nov., isolated from costal sediment.</title>
        <authorList>
            <person name="Gao C."/>
        </authorList>
    </citation>
    <scope>NUCLEOTIDE SEQUENCE [LARGE SCALE GENOMIC DNA]</scope>
    <source>
        <strain evidence="1 2">DF17</strain>
    </source>
</reference>
<protein>
    <submittedName>
        <fullName evidence="1">Uncharacterized protein</fullName>
    </submittedName>
</protein>
<organism evidence="1 2">
    <name type="scientific">Winogradskyella pelagia</name>
    <dbReference type="NCBI Taxonomy" id="2819984"/>
    <lineage>
        <taxon>Bacteria</taxon>
        <taxon>Pseudomonadati</taxon>
        <taxon>Bacteroidota</taxon>
        <taxon>Flavobacteriia</taxon>
        <taxon>Flavobacteriales</taxon>
        <taxon>Flavobacteriaceae</taxon>
        <taxon>Winogradskyella</taxon>
    </lineage>
</organism>
<dbReference type="Proteomes" id="UP000676776">
    <property type="component" value="Unassembled WGS sequence"/>
</dbReference>
<evidence type="ECO:0000313" key="1">
    <source>
        <dbReference type="EMBL" id="MBO3115742.1"/>
    </source>
</evidence>
<dbReference type="RefSeq" id="WP_208152518.1">
    <property type="nucleotide sequence ID" value="NZ_JAGEVF010000002.1"/>
</dbReference>